<dbReference type="CDD" id="cd16494">
    <property type="entry name" value="RING-CH-C4HC3_ZSWM2"/>
    <property type="match status" value="1"/>
</dbReference>
<keyword evidence="1 3" id="KW-0863">Zinc-finger</keyword>
<reference evidence="9" key="1">
    <citation type="submission" date="2016-06" db="UniProtKB">
        <authorList>
            <consortium name="WormBaseParasite"/>
        </authorList>
    </citation>
    <scope>IDENTIFICATION</scope>
</reference>
<evidence type="ECO:0000259" key="5">
    <source>
        <dbReference type="PROSITE" id="PS50089"/>
    </source>
</evidence>
<sequence>MSNYISHQIKRPDIVRRNQEEAQNSTLYILKQYGPTFYLLQDGSKQKYKVQLGDIHTCSCGDFTKNRELCVHLCWILIRRFKVDPNNPVSWQSGLVEREISALLDGQHSATNNVTRLTQPKVLNEEKFDEKPSYNLQRQIGENDICPICQDYLFSQVRLPVTFCRKNCGNSLHIRCMKVWTDYQRKQNPLGLMDYVKCPICRGDFAPLHVLIREFTENVKTDIKKSTEPKNIHNMTIFGQGNDSQRKMNIETMQTRHSNTRCLSCLCSPILGNIYRCEICYQSGQDENLNPFLCSLCFRSNKHLQHGLYVYRETSHGKWLEVPPNRGDITNLSGQLVSKVQENNENIQSSSIEKFNHLSINEEWKPLQLAELAQIRQWTLRIPRNHSDFISSKSSDKETNNDNKIKSVKGKSSTSSNLFPERSGTSLSMGLLSPGRQCLLCLMFFKVNDKVRQLSPGCQHIFHSYCIDPWLLHKIRRRALFADSGTGWKKRRGGQCMTWCRGMKESCKGMPCVGPSRLPDWGLSNGATQWIWLRIEASGGPVVIFLYFLHKKSSTNRTPRQRTDEILTDNLSELKIFAKRIEGKPKIRANPAHNNLASTGD</sequence>
<evidence type="ECO:0000256" key="4">
    <source>
        <dbReference type="SAM" id="MobiDB-lite"/>
    </source>
</evidence>
<dbReference type="Proteomes" id="UP000279833">
    <property type="component" value="Unassembled WGS sequence"/>
</dbReference>
<evidence type="ECO:0000313" key="7">
    <source>
        <dbReference type="EMBL" id="VDP52006.1"/>
    </source>
</evidence>
<evidence type="ECO:0000313" key="8">
    <source>
        <dbReference type="Proteomes" id="UP000279833"/>
    </source>
</evidence>
<feature type="compositionally biased region" description="Polar residues" evidence="4">
    <location>
        <begin position="410"/>
        <end position="420"/>
    </location>
</feature>
<dbReference type="STRING" id="6186.A0A183KE31"/>
<keyword evidence="2" id="KW-0862">Zinc</keyword>
<dbReference type="SMART" id="SM00184">
    <property type="entry name" value="RING"/>
    <property type="match status" value="2"/>
</dbReference>
<proteinExistence type="predicted"/>
<name>A0A183KE31_9TREM</name>
<evidence type="ECO:0000256" key="1">
    <source>
        <dbReference type="ARBA" id="ARBA00022771"/>
    </source>
</evidence>
<gene>
    <name evidence="7" type="ORF">SCUD_LOCUS13274</name>
</gene>
<dbReference type="PROSITE" id="PS50966">
    <property type="entry name" value="ZF_SWIM"/>
    <property type="match status" value="1"/>
</dbReference>
<dbReference type="GO" id="GO:0008270">
    <property type="term" value="F:zinc ion binding"/>
    <property type="evidence" value="ECO:0007669"/>
    <property type="project" value="UniProtKB-KW"/>
</dbReference>
<dbReference type="PROSITE" id="PS50089">
    <property type="entry name" value="ZF_RING_2"/>
    <property type="match status" value="1"/>
</dbReference>
<feature type="compositionally biased region" description="Basic and acidic residues" evidence="4">
    <location>
        <begin position="394"/>
        <end position="405"/>
    </location>
</feature>
<dbReference type="AlphaFoldDB" id="A0A183KE31"/>
<evidence type="ECO:0000256" key="2">
    <source>
        <dbReference type="ARBA" id="ARBA00022833"/>
    </source>
</evidence>
<dbReference type="InterPro" id="IPR039903">
    <property type="entry name" value="Zswim2"/>
</dbReference>
<feature type="domain" description="RING-type" evidence="5">
    <location>
        <begin position="146"/>
        <end position="202"/>
    </location>
</feature>
<keyword evidence="1 3" id="KW-0479">Metal-binding</keyword>
<feature type="region of interest" description="Disordered" evidence="4">
    <location>
        <begin position="390"/>
        <end position="420"/>
    </location>
</feature>
<protein>
    <submittedName>
        <fullName evidence="9">E3 ubiquitin-protein ligase ZSWIM2</fullName>
    </submittedName>
</protein>
<dbReference type="InterPro" id="IPR013083">
    <property type="entry name" value="Znf_RING/FYVE/PHD"/>
</dbReference>
<accession>A0A183KE31</accession>
<dbReference type="SUPFAM" id="SSF57850">
    <property type="entry name" value="RING/U-box"/>
    <property type="match status" value="3"/>
</dbReference>
<dbReference type="PANTHER" id="PTHR21540">
    <property type="entry name" value="RING FINGER AND SWIM DOMAIN-CONTAINING PROTEIN 2"/>
    <property type="match status" value="1"/>
</dbReference>
<dbReference type="Gene3D" id="3.30.40.10">
    <property type="entry name" value="Zinc/RING finger domain, C3HC4 (zinc finger)"/>
    <property type="match status" value="2"/>
</dbReference>
<organism evidence="9">
    <name type="scientific">Schistosoma curassoni</name>
    <dbReference type="NCBI Taxonomy" id="6186"/>
    <lineage>
        <taxon>Eukaryota</taxon>
        <taxon>Metazoa</taxon>
        <taxon>Spiralia</taxon>
        <taxon>Lophotrochozoa</taxon>
        <taxon>Platyhelminthes</taxon>
        <taxon>Trematoda</taxon>
        <taxon>Digenea</taxon>
        <taxon>Strigeidida</taxon>
        <taxon>Schistosomatoidea</taxon>
        <taxon>Schistosomatidae</taxon>
        <taxon>Schistosoma</taxon>
    </lineage>
</organism>
<reference evidence="7 8" key="2">
    <citation type="submission" date="2018-11" db="EMBL/GenBank/DDBJ databases">
        <authorList>
            <consortium name="Pathogen Informatics"/>
        </authorList>
    </citation>
    <scope>NUCLEOTIDE SEQUENCE [LARGE SCALE GENOMIC DNA]</scope>
    <source>
        <strain evidence="7">Dakar</strain>
        <strain evidence="8">Dakar, Senegal</strain>
    </source>
</reference>
<evidence type="ECO:0000313" key="9">
    <source>
        <dbReference type="WBParaSite" id="SCUD_0001327701-mRNA-1"/>
    </source>
</evidence>
<evidence type="ECO:0000259" key="6">
    <source>
        <dbReference type="PROSITE" id="PS50966"/>
    </source>
</evidence>
<feature type="domain" description="SWIM-type" evidence="6">
    <location>
        <begin position="48"/>
        <end position="81"/>
    </location>
</feature>
<dbReference type="Pfam" id="PF13639">
    <property type="entry name" value="zf-RING_2"/>
    <property type="match status" value="1"/>
</dbReference>
<evidence type="ECO:0000256" key="3">
    <source>
        <dbReference type="PROSITE-ProRule" id="PRU00175"/>
    </source>
</evidence>
<dbReference type="InterPro" id="IPR007527">
    <property type="entry name" value="Znf_SWIM"/>
</dbReference>
<dbReference type="GO" id="GO:0061630">
    <property type="term" value="F:ubiquitin protein ligase activity"/>
    <property type="evidence" value="ECO:0007669"/>
    <property type="project" value="InterPro"/>
</dbReference>
<dbReference type="WBParaSite" id="SCUD_0001327701-mRNA-1">
    <property type="protein sequence ID" value="SCUD_0001327701-mRNA-1"/>
    <property type="gene ID" value="SCUD_0001327701"/>
</dbReference>
<dbReference type="Pfam" id="PF04434">
    <property type="entry name" value="SWIM"/>
    <property type="match status" value="1"/>
</dbReference>
<dbReference type="PANTHER" id="PTHR21540:SF3">
    <property type="entry name" value="E3 UBIQUITIN-PROTEIN LIGASE ZSWIM2"/>
    <property type="match status" value="1"/>
</dbReference>
<dbReference type="EMBL" id="UZAK01035749">
    <property type="protein sequence ID" value="VDP52006.1"/>
    <property type="molecule type" value="Genomic_DNA"/>
</dbReference>
<keyword evidence="8" id="KW-1185">Reference proteome</keyword>
<dbReference type="InterPro" id="IPR001841">
    <property type="entry name" value="Znf_RING"/>
</dbReference>